<dbReference type="Proteomes" id="UP000499080">
    <property type="component" value="Unassembled WGS sequence"/>
</dbReference>
<name>A0A4Y2M6S5_ARAVE</name>
<gene>
    <name evidence="1" type="ORF">AVEN_104510_1</name>
</gene>
<reference evidence="1 2" key="1">
    <citation type="journal article" date="2019" name="Sci. Rep.">
        <title>Orb-weaving spider Araneus ventricosus genome elucidates the spidroin gene catalogue.</title>
        <authorList>
            <person name="Kono N."/>
            <person name="Nakamura H."/>
            <person name="Ohtoshi R."/>
            <person name="Moran D.A.P."/>
            <person name="Shinohara A."/>
            <person name="Yoshida Y."/>
            <person name="Fujiwara M."/>
            <person name="Mori M."/>
            <person name="Tomita M."/>
            <person name="Arakawa K."/>
        </authorList>
    </citation>
    <scope>NUCLEOTIDE SEQUENCE [LARGE SCALE GENOMIC DNA]</scope>
</reference>
<dbReference type="EMBL" id="BGPR01006906">
    <property type="protein sequence ID" value="GBN22798.1"/>
    <property type="molecule type" value="Genomic_DNA"/>
</dbReference>
<evidence type="ECO:0000313" key="1">
    <source>
        <dbReference type="EMBL" id="GBN22798.1"/>
    </source>
</evidence>
<accession>A0A4Y2M6S5</accession>
<organism evidence="1 2">
    <name type="scientific">Araneus ventricosus</name>
    <name type="common">Orbweaver spider</name>
    <name type="synonym">Epeira ventricosa</name>
    <dbReference type="NCBI Taxonomy" id="182803"/>
    <lineage>
        <taxon>Eukaryota</taxon>
        <taxon>Metazoa</taxon>
        <taxon>Ecdysozoa</taxon>
        <taxon>Arthropoda</taxon>
        <taxon>Chelicerata</taxon>
        <taxon>Arachnida</taxon>
        <taxon>Araneae</taxon>
        <taxon>Araneomorphae</taxon>
        <taxon>Entelegynae</taxon>
        <taxon>Araneoidea</taxon>
        <taxon>Araneidae</taxon>
        <taxon>Araneus</taxon>
    </lineage>
</organism>
<dbReference type="AlphaFoldDB" id="A0A4Y2M6S5"/>
<keyword evidence="2" id="KW-1185">Reference proteome</keyword>
<dbReference type="OrthoDB" id="6427993at2759"/>
<sequence length="103" mass="12022">MVALERILRFALPVGCPIYLDLVFLEEKLYFFLRTCADPTRFQNYNKILLDATRAVCDLTMQKAAKEAIVENNSDKNIAVAVDGTWQKRGYTWYSNCYQYGHW</sequence>
<evidence type="ECO:0000313" key="2">
    <source>
        <dbReference type="Proteomes" id="UP000499080"/>
    </source>
</evidence>
<protein>
    <submittedName>
        <fullName evidence="1">Uncharacterized protein</fullName>
    </submittedName>
</protein>
<comment type="caution">
    <text evidence="1">The sequence shown here is derived from an EMBL/GenBank/DDBJ whole genome shotgun (WGS) entry which is preliminary data.</text>
</comment>
<proteinExistence type="predicted"/>